<dbReference type="PANTHER" id="PTHR47894:SF1">
    <property type="entry name" value="HTH-TYPE TRANSCRIPTIONAL REGULATOR VQSM"/>
    <property type="match status" value="1"/>
</dbReference>
<organism evidence="5 6">
    <name type="scientific">Cohnella thailandensis</name>
    <dbReference type="NCBI Taxonomy" id="557557"/>
    <lineage>
        <taxon>Bacteria</taxon>
        <taxon>Bacillati</taxon>
        <taxon>Bacillota</taxon>
        <taxon>Bacilli</taxon>
        <taxon>Bacillales</taxon>
        <taxon>Paenibacillaceae</taxon>
        <taxon>Cohnella</taxon>
    </lineage>
</organism>
<dbReference type="PROSITE" id="PS01124">
    <property type="entry name" value="HTH_ARAC_FAMILY_2"/>
    <property type="match status" value="1"/>
</dbReference>
<dbReference type="RefSeq" id="WP_185122706.1">
    <property type="nucleotide sequence ID" value="NZ_JACJVQ010000023.1"/>
</dbReference>
<dbReference type="GO" id="GO:0003700">
    <property type="term" value="F:DNA-binding transcription factor activity"/>
    <property type="evidence" value="ECO:0007669"/>
    <property type="project" value="InterPro"/>
</dbReference>
<keyword evidence="3" id="KW-0804">Transcription</keyword>
<dbReference type="Pfam" id="PF12833">
    <property type="entry name" value="HTH_18"/>
    <property type="match status" value="1"/>
</dbReference>
<dbReference type="Proteomes" id="UP000535838">
    <property type="component" value="Unassembled WGS sequence"/>
</dbReference>
<dbReference type="SUPFAM" id="SSF46689">
    <property type="entry name" value="Homeodomain-like"/>
    <property type="match status" value="1"/>
</dbReference>
<feature type="domain" description="HTH araC/xylS-type" evidence="4">
    <location>
        <begin position="234"/>
        <end position="332"/>
    </location>
</feature>
<dbReference type="Pfam" id="PF12625">
    <property type="entry name" value="Arabinose_bd"/>
    <property type="match status" value="1"/>
</dbReference>
<dbReference type="Gene3D" id="1.10.10.60">
    <property type="entry name" value="Homeodomain-like"/>
    <property type="match status" value="1"/>
</dbReference>
<gene>
    <name evidence="5" type="ORF">H7B67_25470</name>
</gene>
<evidence type="ECO:0000256" key="3">
    <source>
        <dbReference type="ARBA" id="ARBA00023163"/>
    </source>
</evidence>
<keyword evidence="1" id="KW-0805">Transcription regulation</keyword>
<sequence length="336" mass="37681">MTSQPLDLVKIPPGFWAGLRGMGIDPRDIACKARLPLPLSMEPLEVSTAQYFAIWEAYSDLVGDVSAGIVKLTTAYETALYPPTVLATYHARNYRDALKRTVRYKQMCPPEQLSISEEDEFCTIELEWQDDGQPGPPVLVGITLANLLELGRRGTSQALTAASVDLSHSLYDAQALEAYFGCPIRVGADGNRMRLHRRDLDRPFVSYNAELLEILTPVLDRSLMDKRQSGSVCEIVKWILKRSLTGGRLDIQAVAGELGMSGRTLQRRLTDEGTSFKTLLTQARQEQAREYLADSSLEIKEVAFLLGYEDQNSFYRAFRQWEGDTPANWRAEHKSS</sequence>
<protein>
    <submittedName>
        <fullName evidence="5">Helix-turn-helix domain-containing protein</fullName>
    </submittedName>
</protein>
<name>A0A841SZ65_9BACL</name>
<keyword evidence="2" id="KW-0238">DNA-binding</keyword>
<accession>A0A841SZ65</accession>
<dbReference type="GO" id="GO:0000976">
    <property type="term" value="F:transcription cis-regulatory region binding"/>
    <property type="evidence" value="ECO:0007669"/>
    <property type="project" value="TreeGrafter"/>
</dbReference>
<dbReference type="InterPro" id="IPR018060">
    <property type="entry name" value="HTH_AraC"/>
</dbReference>
<reference evidence="5 6" key="1">
    <citation type="submission" date="2020-08" db="EMBL/GenBank/DDBJ databases">
        <title>Cohnella phylogeny.</title>
        <authorList>
            <person name="Dunlap C."/>
        </authorList>
    </citation>
    <scope>NUCLEOTIDE SEQUENCE [LARGE SCALE GENOMIC DNA]</scope>
    <source>
        <strain evidence="5 6">DSM 25241</strain>
    </source>
</reference>
<dbReference type="InterPro" id="IPR009057">
    <property type="entry name" value="Homeodomain-like_sf"/>
</dbReference>
<keyword evidence="6" id="KW-1185">Reference proteome</keyword>
<evidence type="ECO:0000256" key="2">
    <source>
        <dbReference type="ARBA" id="ARBA00023125"/>
    </source>
</evidence>
<dbReference type="EMBL" id="JACJVQ010000023">
    <property type="protein sequence ID" value="MBB6637493.1"/>
    <property type="molecule type" value="Genomic_DNA"/>
</dbReference>
<dbReference type="SMART" id="SM00342">
    <property type="entry name" value="HTH_ARAC"/>
    <property type="match status" value="1"/>
</dbReference>
<evidence type="ECO:0000313" key="6">
    <source>
        <dbReference type="Proteomes" id="UP000535838"/>
    </source>
</evidence>
<comment type="caution">
    <text evidence="5">The sequence shown here is derived from an EMBL/GenBank/DDBJ whole genome shotgun (WGS) entry which is preliminary data.</text>
</comment>
<proteinExistence type="predicted"/>
<dbReference type="PANTHER" id="PTHR47894">
    <property type="entry name" value="HTH-TYPE TRANSCRIPTIONAL REGULATOR GADX"/>
    <property type="match status" value="1"/>
</dbReference>
<dbReference type="InterPro" id="IPR032687">
    <property type="entry name" value="AraC-type_N"/>
</dbReference>
<evidence type="ECO:0000256" key="1">
    <source>
        <dbReference type="ARBA" id="ARBA00023015"/>
    </source>
</evidence>
<dbReference type="AlphaFoldDB" id="A0A841SZ65"/>
<evidence type="ECO:0000313" key="5">
    <source>
        <dbReference type="EMBL" id="MBB6637493.1"/>
    </source>
</evidence>
<dbReference type="GO" id="GO:0005829">
    <property type="term" value="C:cytosol"/>
    <property type="evidence" value="ECO:0007669"/>
    <property type="project" value="TreeGrafter"/>
</dbReference>
<evidence type="ECO:0000259" key="4">
    <source>
        <dbReference type="PROSITE" id="PS01124"/>
    </source>
</evidence>